<dbReference type="EMBL" id="WHUT02000004">
    <property type="protein sequence ID" value="NUB44463.1"/>
    <property type="molecule type" value="Genomic_DNA"/>
</dbReference>
<keyword evidence="3" id="KW-1185">Reference proteome</keyword>
<dbReference type="InterPro" id="IPR036390">
    <property type="entry name" value="WH_DNA-bd_sf"/>
</dbReference>
<sequence>MTPLPPDTDPVPPDDTRLRLRLLFGDSAMLGPGKAELLDHIRSAGSISEAGRRMGMSYKRAWSLVAEMNAAFATPLVLSARGGASGGGAVLTDTGAAVLGHYRRLEALLAEQGAADIAAIRALLRDMSGEK</sequence>
<protein>
    <submittedName>
        <fullName evidence="2">LysR family transcriptional regulator</fullName>
    </submittedName>
</protein>
<dbReference type="Gene3D" id="1.10.10.10">
    <property type="entry name" value="Winged helix-like DNA-binding domain superfamily/Winged helix DNA-binding domain"/>
    <property type="match status" value="1"/>
</dbReference>
<dbReference type="GO" id="GO:0003700">
    <property type="term" value="F:DNA-binding transcription factor activity"/>
    <property type="evidence" value="ECO:0007669"/>
    <property type="project" value="InterPro"/>
</dbReference>
<evidence type="ECO:0000259" key="1">
    <source>
        <dbReference type="Pfam" id="PF00126"/>
    </source>
</evidence>
<dbReference type="PANTHER" id="PTHR30432">
    <property type="entry name" value="TRANSCRIPTIONAL REGULATOR MODE"/>
    <property type="match status" value="1"/>
</dbReference>
<gene>
    <name evidence="2" type="ORF">GEU84_008720</name>
</gene>
<dbReference type="SUPFAM" id="SSF46785">
    <property type="entry name" value="Winged helix' DNA-binding domain"/>
    <property type="match status" value="1"/>
</dbReference>
<comment type="caution">
    <text evidence="2">The sequence shown here is derived from an EMBL/GenBank/DDBJ whole genome shotgun (WGS) entry which is preliminary data.</text>
</comment>
<name>A0A8X8GU96_9RHOB</name>
<dbReference type="InterPro" id="IPR051815">
    <property type="entry name" value="Molybdate_resp_trans_reg"/>
</dbReference>
<evidence type="ECO:0000313" key="3">
    <source>
        <dbReference type="Proteomes" id="UP000484076"/>
    </source>
</evidence>
<dbReference type="Pfam" id="PF00126">
    <property type="entry name" value="HTH_1"/>
    <property type="match status" value="1"/>
</dbReference>
<feature type="domain" description="HTH lysR-type" evidence="1">
    <location>
        <begin position="36"/>
        <end position="95"/>
    </location>
</feature>
<dbReference type="Proteomes" id="UP000484076">
    <property type="component" value="Unassembled WGS sequence"/>
</dbReference>
<evidence type="ECO:0000313" key="2">
    <source>
        <dbReference type="EMBL" id="NUB44463.1"/>
    </source>
</evidence>
<dbReference type="AlphaFoldDB" id="A0A8X8GU96"/>
<dbReference type="InterPro" id="IPR036388">
    <property type="entry name" value="WH-like_DNA-bd_sf"/>
</dbReference>
<accession>A0A8X8GU96</accession>
<proteinExistence type="predicted"/>
<dbReference type="PANTHER" id="PTHR30432:SF1">
    <property type="entry name" value="DNA-BINDING TRANSCRIPTIONAL DUAL REGULATOR MODE"/>
    <property type="match status" value="1"/>
</dbReference>
<organism evidence="2 3">
    <name type="scientific">Fertoeibacter niger</name>
    <dbReference type="NCBI Taxonomy" id="2656921"/>
    <lineage>
        <taxon>Bacteria</taxon>
        <taxon>Pseudomonadati</taxon>
        <taxon>Pseudomonadota</taxon>
        <taxon>Alphaproteobacteria</taxon>
        <taxon>Rhodobacterales</taxon>
        <taxon>Paracoccaceae</taxon>
        <taxon>Fertoeibacter</taxon>
    </lineage>
</organism>
<dbReference type="InterPro" id="IPR000847">
    <property type="entry name" value="LysR_HTH_N"/>
</dbReference>
<dbReference type="RefSeq" id="WP_174539578.1">
    <property type="nucleotide sequence ID" value="NZ_WHUT02000004.1"/>
</dbReference>
<reference evidence="2" key="1">
    <citation type="submission" date="2020-05" db="EMBL/GenBank/DDBJ databases">
        <title>Fertoebacter nigrum gen. nov., sp. nov., a new member of the family Rhodobacteraceae.</title>
        <authorList>
            <person name="Szuroczki S."/>
            <person name="Abbaszade G."/>
            <person name="Buni D."/>
            <person name="Schumann P."/>
            <person name="Toth E."/>
        </authorList>
    </citation>
    <scope>NUCLEOTIDE SEQUENCE</scope>
    <source>
        <strain evidence="2">RG-N-1a</strain>
    </source>
</reference>